<gene>
    <name evidence="1" type="ORF">VNO77_29486</name>
</gene>
<name>A0AAN9Q8B7_CANGL</name>
<reference evidence="1 2" key="1">
    <citation type="submission" date="2024-01" db="EMBL/GenBank/DDBJ databases">
        <title>The genomes of 5 underutilized Papilionoideae crops provide insights into root nodulation and disease resistanc.</title>
        <authorList>
            <person name="Jiang F."/>
        </authorList>
    </citation>
    <scope>NUCLEOTIDE SEQUENCE [LARGE SCALE GENOMIC DNA]</scope>
    <source>
        <strain evidence="1">LVBAO_FW01</strain>
        <tissue evidence="1">Leaves</tissue>
    </source>
</reference>
<dbReference type="AlphaFoldDB" id="A0AAN9Q8B7"/>
<proteinExistence type="predicted"/>
<evidence type="ECO:0000313" key="2">
    <source>
        <dbReference type="Proteomes" id="UP001367508"/>
    </source>
</evidence>
<dbReference type="PANTHER" id="PTHR33181:SF19">
    <property type="entry name" value="OS04G0658200 PROTEIN"/>
    <property type="match status" value="1"/>
</dbReference>
<dbReference type="EMBL" id="JAYMYQ010000006">
    <property type="protein sequence ID" value="KAK7325324.1"/>
    <property type="molecule type" value="Genomic_DNA"/>
</dbReference>
<sequence>MAIIKDHVSVIHLALGFYNTQILKEGRREVLAGLKRIVVRVRQRRKNKKNKKTSTPPNKFMDILHKMIFPVRRVWLALSSRLKPRKNGAGLLKLQDDVQTCGYQDVKVMWEMLQRTESEVIENQHKRKQLPFWRIFVWSNHNELSSESANHT</sequence>
<dbReference type="Proteomes" id="UP001367508">
    <property type="component" value="Unassembled WGS sequence"/>
</dbReference>
<accession>A0AAN9Q8B7</accession>
<organism evidence="1 2">
    <name type="scientific">Canavalia gladiata</name>
    <name type="common">Sword bean</name>
    <name type="synonym">Dolichos gladiatus</name>
    <dbReference type="NCBI Taxonomy" id="3824"/>
    <lineage>
        <taxon>Eukaryota</taxon>
        <taxon>Viridiplantae</taxon>
        <taxon>Streptophyta</taxon>
        <taxon>Embryophyta</taxon>
        <taxon>Tracheophyta</taxon>
        <taxon>Spermatophyta</taxon>
        <taxon>Magnoliopsida</taxon>
        <taxon>eudicotyledons</taxon>
        <taxon>Gunneridae</taxon>
        <taxon>Pentapetalae</taxon>
        <taxon>rosids</taxon>
        <taxon>fabids</taxon>
        <taxon>Fabales</taxon>
        <taxon>Fabaceae</taxon>
        <taxon>Papilionoideae</taxon>
        <taxon>50 kb inversion clade</taxon>
        <taxon>NPAAA clade</taxon>
        <taxon>indigoferoid/millettioid clade</taxon>
        <taxon>Phaseoleae</taxon>
        <taxon>Canavalia</taxon>
    </lineage>
</organism>
<dbReference type="PANTHER" id="PTHR33181">
    <property type="entry name" value="OS01G0778500 PROTEIN"/>
    <property type="match status" value="1"/>
</dbReference>
<evidence type="ECO:0000313" key="1">
    <source>
        <dbReference type="EMBL" id="KAK7325324.1"/>
    </source>
</evidence>
<comment type="caution">
    <text evidence="1">The sequence shown here is derived from an EMBL/GenBank/DDBJ whole genome shotgun (WGS) entry which is preliminary data.</text>
</comment>
<protein>
    <submittedName>
        <fullName evidence="1">Uncharacterized protein</fullName>
    </submittedName>
</protein>
<keyword evidence="2" id="KW-1185">Reference proteome</keyword>